<comment type="caution">
    <text evidence="1">The sequence shown here is derived from an EMBL/GenBank/DDBJ whole genome shotgun (WGS) entry which is preliminary data.</text>
</comment>
<proteinExistence type="predicted"/>
<name>A0ACC2X488_9TREE</name>
<evidence type="ECO:0000313" key="1">
    <source>
        <dbReference type="EMBL" id="KAJ9118415.1"/>
    </source>
</evidence>
<organism evidence="1 2">
    <name type="scientific">Naganishia onofrii</name>
    <dbReference type="NCBI Taxonomy" id="1851511"/>
    <lineage>
        <taxon>Eukaryota</taxon>
        <taxon>Fungi</taxon>
        <taxon>Dikarya</taxon>
        <taxon>Basidiomycota</taxon>
        <taxon>Agaricomycotina</taxon>
        <taxon>Tremellomycetes</taxon>
        <taxon>Filobasidiales</taxon>
        <taxon>Filobasidiaceae</taxon>
        <taxon>Naganishia</taxon>
    </lineage>
</organism>
<dbReference type="Proteomes" id="UP001234202">
    <property type="component" value="Unassembled WGS sequence"/>
</dbReference>
<reference evidence="1" key="1">
    <citation type="submission" date="2023-04" db="EMBL/GenBank/DDBJ databases">
        <title>Draft Genome sequencing of Naganishia species isolated from polar environments using Oxford Nanopore Technology.</title>
        <authorList>
            <person name="Leo P."/>
            <person name="Venkateswaran K."/>
        </authorList>
    </citation>
    <scope>NUCLEOTIDE SEQUENCE</scope>
    <source>
        <strain evidence="1">DBVPG 5303</strain>
    </source>
</reference>
<sequence>MSSGNPENPANSKWALEGADPVAVYESELRDVIEKLNGATMNLIGDRNIASGAQKVPGGSVNAFKRLQKTLQSLLRWFQSPRLRETANGVLEFYEHWFQDITSLTQDLDEDNRRRFLEFGLAFQELGQVVFDLKEAYSSSRPFGGEVMDTISFTLATENVPEQEDLYAWVNDGIREANESVNLLEDVILQLPKRNKNLPTKEGDSAKSGTQSVNTRLSADIDRLRNMMDVASVEATRILLDRAAMDKGSQGDDEVEHTVREERKLGATGKIHAFTPLFETVDGIPIAKEVMLQLKDEEGNVHSLSLSDSLNHLSFDLPTLLAEAALTKVISDGNDEDAEQSFGNRLDEITYKLEEEMSKHTVSVFGLDSLSLPSSEEDPNRLRVRRWSGRFLGHSQIPSRAPSIHSYRSCRGTTLIRDEEADPEQHRFTPPASTVSEL</sequence>
<keyword evidence="2" id="KW-1185">Reference proteome</keyword>
<protein>
    <submittedName>
        <fullName evidence="1">Uncharacterized protein</fullName>
    </submittedName>
</protein>
<evidence type="ECO:0000313" key="2">
    <source>
        <dbReference type="Proteomes" id="UP001234202"/>
    </source>
</evidence>
<dbReference type="EMBL" id="JASBWV010000029">
    <property type="protein sequence ID" value="KAJ9118415.1"/>
    <property type="molecule type" value="Genomic_DNA"/>
</dbReference>
<accession>A0ACC2X488</accession>
<gene>
    <name evidence="1" type="ORF">QFC24_006244</name>
</gene>